<dbReference type="InterPro" id="IPR014729">
    <property type="entry name" value="Rossmann-like_a/b/a_fold"/>
</dbReference>
<dbReference type="Pfam" id="PF00582">
    <property type="entry name" value="Usp"/>
    <property type="match status" value="1"/>
</dbReference>
<gene>
    <name evidence="2" type="ORF">GHK86_03020</name>
</gene>
<comment type="caution">
    <text evidence="2">The sequence shown here is derived from an EMBL/GenBank/DDBJ whole genome shotgun (WGS) entry which is preliminary data.</text>
</comment>
<sequence length="160" mass="16599">MNGVAAEAFRRVTVPLGPDGLHPLTMAAAVAATDPRRGSVRVLHVRSGEPLPLPLGQDGGLLADAPDLYRETSEEASGILLSALRGLCACGVEAEGMVAEAPRPLVGAVLADAAEAWDADLIVLDRRPRGLLDGVLRRGVVEDVVRRASCPVLVVSRGAV</sequence>
<dbReference type="Proteomes" id="UP000437736">
    <property type="component" value="Unassembled WGS sequence"/>
</dbReference>
<evidence type="ECO:0000259" key="1">
    <source>
        <dbReference type="Pfam" id="PF00582"/>
    </source>
</evidence>
<proteinExistence type="predicted"/>
<dbReference type="EMBL" id="WJHE01000119">
    <property type="protein sequence ID" value="MST31700.1"/>
    <property type="molecule type" value="Genomic_DNA"/>
</dbReference>
<feature type="domain" description="UspA" evidence="1">
    <location>
        <begin position="9"/>
        <end position="155"/>
    </location>
</feature>
<evidence type="ECO:0000313" key="2">
    <source>
        <dbReference type="EMBL" id="MST31700.1"/>
    </source>
</evidence>
<protein>
    <recommendedName>
        <fullName evidence="1">UspA domain-containing protein</fullName>
    </recommendedName>
</protein>
<dbReference type="Gene3D" id="3.40.50.620">
    <property type="entry name" value="HUPs"/>
    <property type="match status" value="1"/>
</dbReference>
<dbReference type="SUPFAM" id="SSF52402">
    <property type="entry name" value="Adenine nucleotide alpha hydrolases-like"/>
    <property type="match status" value="1"/>
</dbReference>
<dbReference type="InterPro" id="IPR006016">
    <property type="entry name" value="UspA"/>
</dbReference>
<keyword evidence="3" id="KW-1185">Reference proteome</keyword>
<accession>A0ABW9QQ98</accession>
<organism evidence="2 3">
    <name type="scientific">Acidiferrimicrobium australe</name>
    <dbReference type="NCBI Taxonomy" id="2664430"/>
    <lineage>
        <taxon>Bacteria</taxon>
        <taxon>Bacillati</taxon>
        <taxon>Actinomycetota</taxon>
        <taxon>Acidimicrobiia</taxon>
        <taxon>Acidimicrobiales</taxon>
        <taxon>Acidimicrobiaceae</taxon>
        <taxon>Acidiferrimicrobium</taxon>
    </lineage>
</organism>
<evidence type="ECO:0000313" key="3">
    <source>
        <dbReference type="Proteomes" id="UP000437736"/>
    </source>
</evidence>
<name>A0ABW9QQ98_9ACTN</name>
<reference evidence="2 3" key="1">
    <citation type="submission" date="2019-11" db="EMBL/GenBank/DDBJ databases">
        <title>Acidiferrimicrobium australis gen. nov., sp. nov., an acidophilic and obligately heterotrophic, member of the Actinobacteria that catalyses dissimilatory oxido- reduction of iron isolated from metal-rich acidic water in Chile.</title>
        <authorList>
            <person name="Gonzalez D."/>
            <person name="Huber K."/>
            <person name="Hedrich S."/>
            <person name="Rojas-Villalobos C."/>
            <person name="Quatrini R."/>
            <person name="Dinamarca M.A."/>
            <person name="Schwarz A."/>
            <person name="Canales C."/>
            <person name="Nancucheo I."/>
        </authorList>
    </citation>
    <scope>NUCLEOTIDE SEQUENCE [LARGE SCALE GENOMIC DNA]</scope>
    <source>
        <strain evidence="2 3">USS-CCA1</strain>
    </source>
</reference>